<dbReference type="GO" id="GO:0003677">
    <property type="term" value="F:DNA binding"/>
    <property type="evidence" value="ECO:0007669"/>
    <property type="project" value="InterPro"/>
</dbReference>
<proteinExistence type="predicted"/>
<name>A0A938Y674_9ACTN</name>
<keyword evidence="4" id="KW-1185">Reference proteome</keyword>
<dbReference type="RefSeq" id="WP_205259481.1">
    <property type="nucleotide sequence ID" value="NZ_JAERWK010000006.1"/>
</dbReference>
<dbReference type="InterPro" id="IPR010982">
    <property type="entry name" value="Lambda_DNA-bd_dom_sf"/>
</dbReference>
<reference evidence="3" key="1">
    <citation type="submission" date="2021-01" db="EMBL/GenBank/DDBJ databases">
        <title>YIM 132084 draft genome.</title>
        <authorList>
            <person name="An D."/>
        </authorList>
    </citation>
    <scope>NUCLEOTIDE SEQUENCE</scope>
    <source>
        <strain evidence="3">YIM 132084</strain>
    </source>
</reference>
<dbReference type="SMART" id="SM00530">
    <property type="entry name" value="HTH_XRE"/>
    <property type="match status" value="1"/>
</dbReference>
<comment type="caution">
    <text evidence="3">The sequence shown here is derived from an EMBL/GenBank/DDBJ whole genome shotgun (WGS) entry which is preliminary data.</text>
</comment>
<gene>
    <name evidence="3" type="ORF">JL106_04370</name>
</gene>
<sequence>MSQVYDARAQQQFAAAVCRAIRESRRRQKLTQAEVANRTGGLVSKAALANYETGHRSLRIDVLWVIARALGEDLGGLLTMAERGIGRWPVPVTHQGAITVDVAEVMDGDDDRLAPVRRWFELRTGGGAASAMTLDDGAITALAALMGVTADECRRILSGAAGTTGQDDDAEPPAADGSVHGHGARVASG</sequence>
<dbReference type="SUPFAM" id="SSF47413">
    <property type="entry name" value="lambda repressor-like DNA-binding domains"/>
    <property type="match status" value="1"/>
</dbReference>
<evidence type="ECO:0000313" key="3">
    <source>
        <dbReference type="EMBL" id="MBM9466515.1"/>
    </source>
</evidence>
<protein>
    <submittedName>
        <fullName evidence="3">Helix-turn-helix transcriptional regulator</fullName>
    </submittedName>
</protein>
<feature type="domain" description="HTH cro/C1-type" evidence="2">
    <location>
        <begin position="21"/>
        <end position="77"/>
    </location>
</feature>
<dbReference type="Proteomes" id="UP000663792">
    <property type="component" value="Unassembled WGS sequence"/>
</dbReference>
<evidence type="ECO:0000256" key="1">
    <source>
        <dbReference type="SAM" id="MobiDB-lite"/>
    </source>
</evidence>
<dbReference type="AlphaFoldDB" id="A0A938Y674"/>
<dbReference type="PROSITE" id="PS50943">
    <property type="entry name" value="HTH_CROC1"/>
    <property type="match status" value="1"/>
</dbReference>
<evidence type="ECO:0000259" key="2">
    <source>
        <dbReference type="PROSITE" id="PS50943"/>
    </source>
</evidence>
<dbReference type="CDD" id="cd00093">
    <property type="entry name" value="HTH_XRE"/>
    <property type="match status" value="1"/>
</dbReference>
<organism evidence="3 4">
    <name type="scientific">Nakamurella leprariae</name>
    <dbReference type="NCBI Taxonomy" id="2803911"/>
    <lineage>
        <taxon>Bacteria</taxon>
        <taxon>Bacillati</taxon>
        <taxon>Actinomycetota</taxon>
        <taxon>Actinomycetes</taxon>
        <taxon>Nakamurellales</taxon>
        <taxon>Nakamurellaceae</taxon>
        <taxon>Nakamurella</taxon>
    </lineage>
</organism>
<dbReference type="Pfam" id="PF01381">
    <property type="entry name" value="HTH_3"/>
    <property type="match status" value="1"/>
</dbReference>
<dbReference type="InterPro" id="IPR001387">
    <property type="entry name" value="Cro/C1-type_HTH"/>
</dbReference>
<feature type="region of interest" description="Disordered" evidence="1">
    <location>
        <begin position="160"/>
        <end position="189"/>
    </location>
</feature>
<accession>A0A938Y674</accession>
<dbReference type="EMBL" id="JAERWK010000006">
    <property type="protein sequence ID" value="MBM9466515.1"/>
    <property type="molecule type" value="Genomic_DNA"/>
</dbReference>
<dbReference type="Gene3D" id="1.10.260.40">
    <property type="entry name" value="lambda repressor-like DNA-binding domains"/>
    <property type="match status" value="1"/>
</dbReference>
<evidence type="ECO:0000313" key="4">
    <source>
        <dbReference type="Proteomes" id="UP000663792"/>
    </source>
</evidence>